<organism evidence="4 5">
    <name type="scientific">Dongia sedimenti</name>
    <dbReference type="NCBI Taxonomy" id="3064282"/>
    <lineage>
        <taxon>Bacteria</taxon>
        <taxon>Pseudomonadati</taxon>
        <taxon>Pseudomonadota</taxon>
        <taxon>Alphaproteobacteria</taxon>
        <taxon>Rhodospirillales</taxon>
        <taxon>Dongiaceae</taxon>
        <taxon>Dongia</taxon>
    </lineage>
</organism>
<dbReference type="InterPro" id="IPR011059">
    <property type="entry name" value="Metal-dep_hydrolase_composite"/>
</dbReference>
<reference evidence="5" key="1">
    <citation type="submission" date="2023-08" db="EMBL/GenBank/DDBJ databases">
        <title>Rhodospirillaceae gen. nov., a novel taxon isolated from the Yangtze River Yuezi River estuary sludge.</title>
        <authorList>
            <person name="Ruan L."/>
        </authorList>
    </citation>
    <scope>NUCLEOTIDE SEQUENCE [LARGE SCALE GENOMIC DNA]</scope>
    <source>
        <strain evidence="5">R-7</strain>
    </source>
</reference>
<dbReference type="RefSeq" id="WP_379959546.1">
    <property type="nucleotide sequence ID" value="NZ_JAUYVI010000007.1"/>
</dbReference>
<comment type="caution">
    <text evidence="4">The sequence shown here is derived from an EMBL/GenBank/DDBJ whole genome shotgun (WGS) entry which is preliminary data.</text>
</comment>
<evidence type="ECO:0000259" key="3">
    <source>
        <dbReference type="Pfam" id="PF01979"/>
    </source>
</evidence>
<keyword evidence="5" id="KW-1185">Reference proteome</keyword>
<dbReference type="Gene3D" id="2.30.40.10">
    <property type="entry name" value="Urease, subunit C, domain 1"/>
    <property type="match status" value="1"/>
</dbReference>
<dbReference type="EMBL" id="JAUYVI010000007">
    <property type="protein sequence ID" value="MDQ7250364.1"/>
    <property type="molecule type" value="Genomic_DNA"/>
</dbReference>
<dbReference type="InterPro" id="IPR032466">
    <property type="entry name" value="Metal_Hydrolase"/>
</dbReference>
<keyword evidence="2" id="KW-0378">Hydrolase</keyword>
<comment type="similarity">
    <text evidence="1">Belongs to the metallo-dependent hydrolases superfamily. ATZ/TRZ family.</text>
</comment>
<name>A0ABU0YRL5_9PROT</name>
<dbReference type="Gene3D" id="3.20.20.140">
    <property type="entry name" value="Metal-dependent hydrolases"/>
    <property type="match status" value="1"/>
</dbReference>
<gene>
    <name evidence="4" type="ORF">Q8A70_21925</name>
</gene>
<evidence type="ECO:0000313" key="5">
    <source>
        <dbReference type="Proteomes" id="UP001230156"/>
    </source>
</evidence>
<protein>
    <submittedName>
        <fullName evidence="4">Amidohydrolase family protein</fullName>
    </submittedName>
</protein>
<dbReference type="PANTHER" id="PTHR43794">
    <property type="entry name" value="AMINOHYDROLASE SSNA-RELATED"/>
    <property type="match status" value="1"/>
</dbReference>
<proteinExistence type="inferred from homology"/>
<accession>A0ABU0YRL5</accession>
<sequence>MLEAQTHGGRIPVDLLVRHGYLITMDADRRLIPDGAIAIRGKRILAVGPDHEIAARHTAAREIDAAGAPVHPGFIECHMHASFQLYRGALPDHLAEGDAFDSVEAHFYNNVTDEEEYLSVLLSAIEMVRNGTTCFLEAGTILTPDAAARAAEFVGIRAILADPFIWDQPQGFAQGKVEVSQDCAACASHGRVKQELKRAPKTKAEALARLGQEIKRNATADALVTGHVAILGLGTATEDLMMQAKSCADRAGVVLNLHQSYSAADTEADRSRFGKDPLLHLAEIGFLDRNITFGHGNHFTDAECEVFIDRGASIAWAPAASMMWGHGSTVHGRHAELYRRGGNIALGSDSANWSNDFDLWRQASLAVMSAREAHEDRTYLVAEDGIEMATLGGARATGMPDRIGSLEPGKYADLVIHTLDRPELVPVTDMIRGLFYAARSKSVHTVIINGKVVLDAGVFPAFRERELLREIGKASAALLKRMGVTPEPNRIARPGCAPGAKSSHV</sequence>
<dbReference type="PANTHER" id="PTHR43794:SF11">
    <property type="entry name" value="AMIDOHYDROLASE-RELATED DOMAIN-CONTAINING PROTEIN"/>
    <property type="match status" value="1"/>
</dbReference>
<evidence type="ECO:0000256" key="2">
    <source>
        <dbReference type="ARBA" id="ARBA00022801"/>
    </source>
</evidence>
<dbReference type="SUPFAM" id="SSF51338">
    <property type="entry name" value="Composite domain of metallo-dependent hydrolases"/>
    <property type="match status" value="1"/>
</dbReference>
<feature type="domain" description="Amidohydrolase-related" evidence="3">
    <location>
        <begin position="71"/>
        <end position="453"/>
    </location>
</feature>
<dbReference type="InterPro" id="IPR006680">
    <property type="entry name" value="Amidohydro-rel"/>
</dbReference>
<dbReference type="Pfam" id="PF01979">
    <property type="entry name" value="Amidohydro_1"/>
    <property type="match status" value="1"/>
</dbReference>
<evidence type="ECO:0000256" key="1">
    <source>
        <dbReference type="ARBA" id="ARBA00006745"/>
    </source>
</evidence>
<evidence type="ECO:0000313" key="4">
    <source>
        <dbReference type="EMBL" id="MDQ7250364.1"/>
    </source>
</evidence>
<dbReference type="SUPFAM" id="SSF51556">
    <property type="entry name" value="Metallo-dependent hydrolases"/>
    <property type="match status" value="1"/>
</dbReference>
<dbReference type="InterPro" id="IPR050287">
    <property type="entry name" value="MTA/SAH_deaminase"/>
</dbReference>
<dbReference type="Proteomes" id="UP001230156">
    <property type="component" value="Unassembled WGS sequence"/>
</dbReference>